<evidence type="ECO:0000313" key="2">
    <source>
        <dbReference type="Proteomes" id="UP000184758"/>
    </source>
</evidence>
<evidence type="ECO:0000313" key="1">
    <source>
        <dbReference type="EMBL" id="SIO32845.1"/>
    </source>
</evidence>
<dbReference type="eggNOG" id="ENOG50333BG">
    <property type="taxonomic scope" value="Bacteria"/>
</dbReference>
<dbReference type="AlphaFoldDB" id="A0A1N6ILH3"/>
<protein>
    <submittedName>
        <fullName evidence="1">Uncharacterized protein</fullName>
    </submittedName>
</protein>
<gene>
    <name evidence="1" type="ORF">SAMN05878443_2405</name>
</gene>
<dbReference type="RefSeq" id="WP_034545059.1">
    <property type="nucleotide sequence ID" value="NZ_FSRN01000004.1"/>
</dbReference>
<name>A0A1N6ILH3_9LACT</name>
<proteinExistence type="predicted"/>
<dbReference type="Proteomes" id="UP000184758">
    <property type="component" value="Unassembled WGS sequence"/>
</dbReference>
<dbReference type="STRING" id="28230.SAMN05878443_2405"/>
<organism evidence="1 2">
    <name type="scientific">Carnobacterium alterfunditum</name>
    <dbReference type="NCBI Taxonomy" id="28230"/>
    <lineage>
        <taxon>Bacteria</taxon>
        <taxon>Bacillati</taxon>
        <taxon>Bacillota</taxon>
        <taxon>Bacilli</taxon>
        <taxon>Lactobacillales</taxon>
        <taxon>Carnobacteriaceae</taxon>
        <taxon>Carnobacterium</taxon>
    </lineage>
</organism>
<reference evidence="2" key="1">
    <citation type="submission" date="2016-11" db="EMBL/GenBank/DDBJ databases">
        <authorList>
            <person name="Varghese N."/>
            <person name="Submissions S."/>
        </authorList>
    </citation>
    <scope>NUCLEOTIDE SEQUENCE [LARGE SCALE GENOMIC DNA]</scope>
    <source>
        <strain evidence="2">313</strain>
    </source>
</reference>
<keyword evidence="2" id="KW-1185">Reference proteome</keyword>
<dbReference type="OrthoDB" id="2961752at2"/>
<accession>A0A1N6ILH3</accession>
<dbReference type="EMBL" id="FSRN01000004">
    <property type="protein sequence ID" value="SIO32845.1"/>
    <property type="molecule type" value="Genomic_DNA"/>
</dbReference>
<sequence length="324" mass="37649">MGLHTRVIKLNTTFTSLEDLNNTILTNTNNKEISKLSNQERTRYEQADITLYSKWENRPGIETGIQEINFYEDVINTEVLFDGNVRFLVKKACVEYPKNKKRDSNDVLLSKDIRTNYIEIDVVFFEKDNEVYVIICTIPNHINKVLNLIDSENISLENDNYMINVNQFLWLFYRYSTNNKMLDDNLEIANISSFTGNIFNAEHIIQGVSDVTSTLIVTKAFVSCGHPFTKMKVTMNIHGYGLVFLIDEYSNLNIEAESIFLTQQDILITLPLYIVAILIPLIQQLYMEDDFEDNSLVQREFRKRIGKDVINEIMEYNNISTNDL</sequence>